<protein>
    <submittedName>
        <fullName evidence="1">DUF3089 domain-containing protein</fullName>
    </submittedName>
</protein>
<dbReference type="Proteomes" id="UP000516148">
    <property type="component" value="Chromosome"/>
</dbReference>
<keyword evidence="2" id="KW-1185">Reference proteome</keyword>
<evidence type="ECO:0000313" key="1">
    <source>
        <dbReference type="EMBL" id="QNQ08766.1"/>
    </source>
</evidence>
<organism evidence="1 2">
    <name type="scientific">Sphingomonas alpina</name>
    <dbReference type="NCBI Taxonomy" id="653931"/>
    <lineage>
        <taxon>Bacteria</taxon>
        <taxon>Pseudomonadati</taxon>
        <taxon>Pseudomonadota</taxon>
        <taxon>Alphaproteobacteria</taxon>
        <taxon>Sphingomonadales</taxon>
        <taxon>Sphingomonadaceae</taxon>
        <taxon>Sphingomonas</taxon>
    </lineage>
</organism>
<sequence length="371" mass="40777">MRIGGWIGLGGLLVAGATTPAVPQIGQALKIARNNQPPPFPFDPRKAPPAPDYARASNWAALPTTRDEADVTPRGVTAIDQRSADADVFFIYPTVLMSRTQWNADVGDAALNRKIEETTIRAQASVFNGCCAIYAPRYRQMTLGGYIKWSANSEAATELAYGDVARAFRYFLANHNKGRPFIIAGHSQGSRLGRLLIEREIDGKPVARRMIAAYLIGTWIEKDWFSRLRDVRACAQAYDTGCVVTWSTYAQGRNASLQRVNIGRQSKYAPETKIRPYAGINPYSWSTGDAMAPKAMNKGGWLYGTGAAPAAAVPGLVSGRMRDGALYISPPGKAYTDLMIPFGNFHNVDYNVAYMNLRENAWVRLGAFWKQ</sequence>
<evidence type="ECO:0000313" key="2">
    <source>
        <dbReference type="Proteomes" id="UP000516148"/>
    </source>
</evidence>
<dbReference type="AlphaFoldDB" id="A0A7H0LGG3"/>
<proteinExistence type="predicted"/>
<dbReference type="EMBL" id="CP061038">
    <property type="protein sequence ID" value="QNQ08766.1"/>
    <property type="molecule type" value="Genomic_DNA"/>
</dbReference>
<dbReference type="KEGG" id="spap:H3Z74_18875"/>
<dbReference type="SUPFAM" id="SSF53474">
    <property type="entry name" value="alpha/beta-Hydrolases"/>
    <property type="match status" value="1"/>
</dbReference>
<reference evidence="1 2" key="1">
    <citation type="submission" date="2020-09" db="EMBL/GenBank/DDBJ databases">
        <title>Sphingomonas sp., a new species isolated from pork steak.</title>
        <authorList>
            <person name="Heidler von Heilborn D."/>
        </authorList>
    </citation>
    <scope>NUCLEOTIDE SEQUENCE [LARGE SCALE GENOMIC DNA]</scope>
    <source>
        <strain evidence="2">S8-3T</strain>
    </source>
</reference>
<dbReference type="RefSeq" id="WP_187761093.1">
    <property type="nucleotide sequence ID" value="NZ_CP061038.1"/>
</dbReference>
<dbReference type="InterPro" id="IPR029058">
    <property type="entry name" value="AB_hydrolase_fold"/>
</dbReference>
<gene>
    <name evidence="1" type="ORF">H3Z74_18875</name>
</gene>
<accession>A0A7H0LGG3</accession>
<dbReference type="InterPro" id="IPR021440">
    <property type="entry name" value="DUF3089"/>
</dbReference>
<name>A0A7H0LGG3_9SPHN</name>
<dbReference type="Pfam" id="PF11288">
    <property type="entry name" value="DUF3089"/>
    <property type="match status" value="1"/>
</dbReference>